<keyword evidence="6 9" id="KW-0285">Flavoprotein</keyword>
<evidence type="ECO:0000256" key="7">
    <source>
        <dbReference type="ARBA" id="ARBA00022827"/>
    </source>
</evidence>
<dbReference type="GO" id="GO:0008924">
    <property type="term" value="F:L-malate dehydrogenase (quinone) activity"/>
    <property type="evidence" value="ECO:0007669"/>
    <property type="project" value="UniProtKB-UniRule"/>
</dbReference>
<dbReference type="NCBIfam" id="NF003611">
    <property type="entry name" value="PRK05257.3-2"/>
    <property type="match status" value="1"/>
</dbReference>
<accession>A0A3M3ZD62</accession>
<comment type="pathway">
    <text evidence="3 9">Carbohydrate metabolism; tricarboxylic acid cycle; oxaloacetate from (S)-malate (quinone route): step 1/1.</text>
</comment>
<evidence type="ECO:0000313" key="12">
    <source>
        <dbReference type="Proteomes" id="UP000268056"/>
    </source>
</evidence>
<dbReference type="GO" id="GO:0047545">
    <property type="term" value="F:(S)-2-hydroxyglutarate dehydrogenase activity"/>
    <property type="evidence" value="ECO:0007669"/>
    <property type="project" value="TreeGrafter"/>
</dbReference>
<protein>
    <recommendedName>
        <fullName evidence="9">Probable malate:quinone oxidoreductase</fullName>
        <ecNumber evidence="9">1.1.5.4</ecNumber>
    </recommendedName>
    <alternativeName>
        <fullName evidence="9">MQO</fullName>
    </alternativeName>
    <alternativeName>
        <fullName evidence="9">Malate dehydrogenase [quinone]</fullName>
    </alternativeName>
</protein>
<evidence type="ECO:0000313" key="11">
    <source>
        <dbReference type="EMBL" id="RMO91894.1"/>
    </source>
</evidence>
<evidence type="ECO:0000256" key="3">
    <source>
        <dbReference type="ARBA" id="ARBA00005012"/>
    </source>
</evidence>
<keyword evidence="8 9" id="KW-0560">Oxidoreductase</keyword>
<dbReference type="AlphaFoldDB" id="A0A3M3ZD62"/>
<feature type="compositionally biased region" description="Low complexity" evidence="10">
    <location>
        <begin position="565"/>
        <end position="576"/>
    </location>
</feature>
<dbReference type="NCBIfam" id="NF009875">
    <property type="entry name" value="PRK13339.1"/>
    <property type="match status" value="1"/>
</dbReference>
<dbReference type="Proteomes" id="UP000268056">
    <property type="component" value="Unassembled WGS sequence"/>
</dbReference>
<comment type="catalytic activity">
    <reaction evidence="1 9">
        <text>(S)-malate + a quinone = a quinol + oxaloacetate</text>
        <dbReference type="Rhea" id="RHEA:46012"/>
        <dbReference type="ChEBI" id="CHEBI:15589"/>
        <dbReference type="ChEBI" id="CHEBI:16452"/>
        <dbReference type="ChEBI" id="CHEBI:24646"/>
        <dbReference type="ChEBI" id="CHEBI:132124"/>
        <dbReference type="EC" id="1.1.5.4"/>
    </reaction>
</comment>
<dbReference type="PANTHER" id="PTHR43104">
    <property type="entry name" value="L-2-HYDROXYGLUTARATE DEHYDROGENASE, MITOCHONDRIAL"/>
    <property type="match status" value="1"/>
</dbReference>
<dbReference type="InterPro" id="IPR006231">
    <property type="entry name" value="MQO"/>
</dbReference>
<evidence type="ECO:0000256" key="1">
    <source>
        <dbReference type="ARBA" id="ARBA00001139"/>
    </source>
</evidence>
<dbReference type="InterPro" id="IPR036188">
    <property type="entry name" value="FAD/NAD-bd_sf"/>
</dbReference>
<evidence type="ECO:0000256" key="6">
    <source>
        <dbReference type="ARBA" id="ARBA00022630"/>
    </source>
</evidence>
<keyword evidence="5 9" id="KW-0816">Tricarboxylic acid cycle</keyword>
<reference evidence="11 12" key="1">
    <citation type="submission" date="2018-08" db="EMBL/GenBank/DDBJ databases">
        <title>Recombination of ecologically and evolutionarily significant loci maintains genetic cohesion in the Pseudomonas syringae species complex.</title>
        <authorList>
            <person name="Dillon M."/>
            <person name="Thakur S."/>
            <person name="Almeida R.N.D."/>
            <person name="Weir B.S."/>
            <person name="Guttman D.S."/>
        </authorList>
    </citation>
    <scope>NUCLEOTIDE SEQUENCE [LARGE SCALE GENOMIC DNA]</scope>
    <source>
        <strain evidence="11 12">ICMP 4092</strain>
    </source>
</reference>
<dbReference type="HAMAP" id="MF_00212">
    <property type="entry name" value="MQO"/>
    <property type="match status" value="1"/>
</dbReference>
<dbReference type="NCBIfam" id="TIGR01320">
    <property type="entry name" value="mal_quin_oxido"/>
    <property type="match status" value="1"/>
</dbReference>
<evidence type="ECO:0000256" key="2">
    <source>
        <dbReference type="ARBA" id="ARBA00001974"/>
    </source>
</evidence>
<keyword evidence="7 9" id="KW-0274">FAD</keyword>
<proteinExistence type="inferred from homology"/>
<organism evidence="11 12">
    <name type="scientific">Pseudomonas syringae pv. tagetis</name>
    <dbReference type="NCBI Taxonomy" id="129140"/>
    <lineage>
        <taxon>Bacteria</taxon>
        <taxon>Pseudomonadati</taxon>
        <taxon>Pseudomonadota</taxon>
        <taxon>Gammaproteobacteria</taxon>
        <taxon>Pseudomonadales</taxon>
        <taxon>Pseudomonadaceae</taxon>
        <taxon>Pseudomonas</taxon>
    </lineage>
</organism>
<dbReference type="Pfam" id="PF06039">
    <property type="entry name" value="Mqo"/>
    <property type="match status" value="1"/>
</dbReference>
<feature type="region of interest" description="Disordered" evidence="10">
    <location>
        <begin position="556"/>
        <end position="586"/>
    </location>
</feature>
<dbReference type="EMBL" id="RBQC01000035">
    <property type="protein sequence ID" value="RMO91894.1"/>
    <property type="molecule type" value="Genomic_DNA"/>
</dbReference>
<dbReference type="GO" id="GO:0006099">
    <property type="term" value="P:tricarboxylic acid cycle"/>
    <property type="evidence" value="ECO:0007669"/>
    <property type="project" value="UniProtKB-UniRule"/>
</dbReference>
<evidence type="ECO:0000256" key="9">
    <source>
        <dbReference type="HAMAP-Rule" id="MF_00212"/>
    </source>
</evidence>
<comment type="caution">
    <text evidence="11">The sequence shown here is derived from an EMBL/GenBank/DDBJ whole genome shotgun (WGS) entry which is preliminary data.</text>
</comment>
<dbReference type="UniPathway" id="UPA00223">
    <property type="reaction ID" value="UER01008"/>
</dbReference>
<feature type="compositionally biased region" description="Polar residues" evidence="10">
    <location>
        <begin position="577"/>
        <end position="586"/>
    </location>
</feature>
<evidence type="ECO:0000256" key="4">
    <source>
        <dbReference type="ARBA" id="ARBA00006389"/>
    </source>
</evidence>
<dbReference type="NCBIfam" id="NF003606">
    <property type="entry name" value="PRK05257.2-1"/>
    <property type="match status" value="1"/>
</dbReference>
<sequence>MGLVCPPLVPWVRAFVACFDACERPDPEEQSADGVYQMDGRMFKKVNTALLGMAISMGLMPVQAAETKKVDVLLVGGGIMSATLAVWLNELEPSWSMEMVERLDGVAEESSNGWNNAGTGHSALAELNYTPEDKNGNVDISKAIEINEAFQISRQFWSWQVKTGVLKNPRSFINSTPHMSFVWGDNNIQFLRKRYAALQASPLFSGMQYSEDHEQIKKWVPLMMEGRDPAQKLAVTWSPIGTDVNFGEITRQFVGNLKTKSNFNLQLSSEVEDITHNDDGTWRVKYKNLKDGTTTETDTKFLFIGAGGAALHLLQESGIPEAKEYGGFPVGGSWLVTENQDLAMQHMGKAYGIASTGAPPMSVPHLDTRVLDGKRVILFGPFATFSTKFLKNGSYFDLLTSTTTHNVWPMTRVGIEQYPLIEYLAGQVMMSDDDRFAALQQYFPNAKKEDWRLMQAGQRVQIIKRDEEKGGVLKLGTEIVASKDGSIAGLLGASPGASTAAPIMLGVLEKVFKDKVATPAWQEKLRQIVPSYGTKLNNNPDRVAEEWAYTAEVLQLTPPPPVNKTGTAPTPAAQPAKSNPASDMAL</sequence>
<name>A0A3M3ZD62_9PSED</name>
<dbReference type="SUPFAM" id="SSF51905">
    <property type="entry name" value="FAD/NAD(P)-binding domain"/>
    <property type="match status" value="1"/>
</dbReference>
<evidence type="ECO:0000256" key="10">
    <source>
        <dbReference type="SAM" id="MobiDB-lite"/>
    </source>
</evidence>
<evidence type="ECO:0000256" key="8">
    <source>
        <dbReference type="ARBA" id="ARBA00023002"/>
    </source>
</evidence>
<gene>
    <name evidence="9" type="primary">mqo</name>
    <name evidence="11" type="ORF">ALQ32_04865</name>
</gene>
<comment type="similarity">
    <text evidence="4 9">Belongs to the MQO family.</text>
</comment>
<dbReference type="NCBIfam" id="NF003605">
    <property type="entry name" value="PRK05257.1-4"/>
    <property type="match status" value="1"/>
</dbReference>
<dbReference type="EC" id="1.1.5.4" evidence="9"/>
<dbReference type="NCBIfam" id="NF003603">
    <property type="entry name" value="PRK05257.1-1"/>
    <property type="match status" value="1"/>
</dbReference>
<comment type="cofactor">
    <cofactor evidence="2 9">
        <name>FAD</name>
        <dbReference type="ChEBI" id="CHEBI:57692"/>
    </cofactor>
</comment>
<dbReference type="PANTHER" id="PTHR43104:SF2">
    <property type="entry name" value="L-2-HYDROXYGLUTARATE DEHYDROGENASE, MITOCHONDRIAL"/>
    <property type="match status" value="1"/>
</dbReference>
<evidence type="ECO:0000256" key="5">
    <source>
        <dbReference type="ARBA" id="ARBA00022532"/>
    </source>
</evidence>